<dbReference type="Proteomes" id="UP000038009">
    <property type="component" value="Unassembled WGS sequence"/>
</dbReference>
<comment type="similarity">
    <text evidence="1">Belongs to the glycosyl hydrolase 32 family.</text>
</comment>
<dbReference type="InterPro" id="IPR051214">
    <property type="entry name" value="GH32_Enzymes"/>
</dbReference>
<accession>A0A0N1IKZ5</accession>
<feature type="domain" description="Glycosyl hydrolase family 32 N-terminal" evidence="4">
    <location>
        <begin position="5"/>
        <end position="97"/>
    </location>
</feature>
<dbReference type="Gene3D" id="2.115.10.20">
    <property type="entry name" value="Glycosyl hydrolase domain, family 43"/>
    <property type="match status" value="1"/>
</dbReference>
<dbReference type="PANTHER" id="PTHR43101:SF1">
    <property type="entry name" value="BETA-FRUCTOSIDASE"/>
    <property type="match status" value="1"/>
</dbReference>
<evidence type="ECO:0000313" key="6">
    <source>
        <dbReference type="Proteomes" id="UP000038009"/>
    </source>
</evidence>
<dbReference type="GO" id="GO:0016798">
    <property type="term" value="F:hydrolase activity, acting on glycosyl bonds"/>
    <property type="evidence" value="ECO:0007669"/>
    <property type="project" value="UniProtKB-KW"/>
</dbReference>
<proteinExistence type="inferred from homology"/>
<evidence type="ECO:0000259" key="4">
    <source>
        <dbReference type="Pfam" id="PF00251"/>
    </source>
</evidence>
<sequence length="150" mass="17220">MRANDYENRNRFQNGYMAGHWLPGGPWSVQRGFRELDHGHDFYASQTFVAADNQRRLIIGWFNMWESPMPSKEHGWCGCLTLPRELHYDESTGLLRMMPARELVGLRASEVMIVPGVTLDDNSDAQLLEDCTAYELDVAFNVETSTAEKY</sequence>
<dbReference type="OrthoDB" id="202537at2759"/>
<feature type="non-terminal residue" evidence="5">
    <location>
        <position position="150"/>
    </location>
</feature>
<protein>
    <submittedName>
        <fullName evidence="5">Beta-fructosidase-like protein</fullName>
    </submittedName>
</protein>
<dbReference type="SUPFAM" id="SSF75005">
    <property type="entry name" value="Arabinanase/levansucrase/invertase"/>
    <property type="match status" value="1"/>
</dbReference>
<evidence type="ECO:0000256" key="1">
    <source>
        <dbReference type="ARBA" id="ARBA00009902"/>
    </source>
</evidence>
<dbReference type="EMBL" id="LJSK01000088">
    <property type="protein sequence ID" value="KPI87440.1"/>
    <property type="molecule type" value="Genomic_DNA"/>
</dbReference>
<keyword evidence="2" id="KW-0378">Hydrolase</keyword>
<evidence type="ECO:0000313" key="5">
    <source>
        <dbReference type="EMBL" id="KPI87440.1"/>
    </source>
</evidence>
<keyword evidence="3" id="KW-0326">Glycosidase</keyword>
<dbReference type="Pfam" id="PF00251">
    <property type="entry name" value="Glyco_hydro_32N"/>
    <property type="match status" value="1"/>
</dbReference>
<dbReference type="InterPro" id="IPR013148">
    <property type="entry name" value="Glyco_hydro_32_N"/>
</dbReference>
<keyword evidence="6" id="KW-1185">Reference proteome</keyword>
<evidence type="ECO:0000256" key="3">
    <source>
        <dbReference type="ARBA" id="ARBA00023295"/>
    </source>
</evidence>
<dbReference type="PANTHER" id="PTHR43101">
    <property type="entry name" value="BETA-FRUCTOSIDASE"/>
    <property type="match status" value="1"/>
</dbReference>
<dbReference type="VEuPathDB" id="TriTrypDB:Lsey_0088_0080"/>
<gene>
    <name evidence="5" type="ORF">ABL78_3471</name>
</gene>
<organism evidence="5 6">
    <name type="scientific">Leptomonas seymouri</name>
    <dbReference type="NCBI Taxonomy" id="5684"/>
    <lineage>
        <taxon>Eukaryota</taxon>
        <taxon>Discoba</taxon>
        <taxon>Euglenozoa</taxon>
        <taxon>Kinetoplastea</taxon>
        <taxon>Metakinetoplastina</taxon>
        <taxon>Trypanosomatida</taxon>
        <taxon>Trypanosomatidae</taxon>
        <taxon>Leishmaniinae</taxon>
        <taxon>Leptomonas</taxon>
    </lineage>
</organism>
<dbReference type="InterPro" id="IPR023296">
    <property type="entry name" value="Glyco_hydro_beta-prop_sf"/>
</dbReference>
<dbReference type="AlphaFoldDB" id="A0A0N1IKZ5"/>
<name>A0A0N1IKZ5_LEPSE</name>
<reference evidence="5 6" key="1">
    <citation type="journal article" date="2015" name="PLoS Pathog.">
        <title>Leptomonas seymouri: Adaptations to the Dixenous Life Cycle Analyzed by Genome Sequencing, Transcriptome Profiling and Co-infection with Leishmania donovani.</title>
        <authorList>
            <person name="Kraeva N."/>
            <person name="Butenko A."/>
            <person name="Hlavacova J."/>
            <person name="Kostygov A."/>
            <person name="Myskova J."/>
            <person name="Grybchuk D."/>
            <person name="Lestinova T."/>
            <person name="Votypka J."/>
            <person name="Volf P."/>
            <person name="Opperdoes F."/>
            <person name="Flegontov P."/>
            <person name="Lukes J."/>
            <person name="Yurchenko V."/>
        </authorList>
    </citation>
    <scope>NUCLEOTIDE SEQUENCE [LARGE SCALE GENOMIC DNA]</scope>
    <source>
        <strain evidence="5 6">ATCC 30220</strain>
    </source>
</reference>
<comment type="caution">
    <text evidence="5">The sequence shown here is derived from an EMBL/GenBank/DDBJ whole genome shotgun (WGS) entry which is preliminary data.</text>
</comment>
<evidence type="ECO:0000256" key="2">
    <source>
        <dbReference type="ARBA" id="ARBA00022801"/>
    </source>
</evidence>